<dbReference type="AlphaFoldDB" id="A3IP03"/>
<comment type="caution">
    <text evidence="1">The sequence shown here is derived from an EMBL/GenBank/DDBJ whole genome shotgun (WGS) entry which is preliminary data.</text>
</comment>
<evidence type="ECO:0000313" key="2">
    <source>
        <dbReference type="Proteomes" id="UP000003781"/>
    </source>
</evidence>
<evidence type="ECO:0008006" key="3">
    <source>
        <dbReference type="Google" id="ProtNLM"/>
    </source>
</evidence>
<dbReference type="Proteomes" id="UP000003781">
    <property type="component" value="Unassembled WGS sequence"/>
</dbReference>
<dbReference type="OrthoDB" id="433602at2"/>
<gene>
    <name evidence="1" type="ORF">CY0110_07589</name>
</gene>
<dbReference type="InterPro" id="IPR021336">
    <property type="entry name" value="DUF2949"/>
</dbReference>
<dbReference type="eggNOG" id="ENOG502ZPSB">
    <property type="taxonomic scope" value="Bacteria"/>
</dbReference>
<dbReference type="Pfam" id="PF11165">
    <property type="entry name" value="DUF2949"/>
    <property type="match status" value="1"/>
</dbReference>
<dbReference type="EMBL" id="AAXW01000011">
    <property type="protein sequence ID" value="EAZ91805.1"/>
    <property type="molecule type" value="Genomic_DNA"/>
</dbReference>
<keyword evidence="2" id="KW-1185">Reference proteome</keyword>
<evidence type="ECO:0000313" key="1">
    <source>
        <dbReference type="EMBL" id="EAZ91805.1"/>
    </source>
</evidence>
<proteinExistence type="predicted"/>
<accession>A3IP03</accession>
<reference evidence="1 2" key="1">
    <citation type="submission" date="2007-03" db="EMBL/GenBank/DDBJ databases">
        <authorList>
            <person name="Stal L."/>
            <person name="Ferriera S."/>
            <person name="Johnson J."/>
            <person name="Kravitz S."/>
            <person name="Beeson K."/>
            <person name="Sutton G."/>
            <person name="Rogers Y.-H."/>
            <person name="Friedman R."/>
            <person name="Frazier M."/>
            <person name="Venter J.C."/>
        </authorList>
    </citation>
    <scope>NUCLEOTIDE SEQUENCE [LARGE SCALE GENOMIC DNA]</scope>
    <source>
        <strain evidence="1 2">CCY0110</strain>
    </source>
</reference>
<organism evidence="1 2">
    <name type="scientific">Crocosphaera chwakensis CCY0110</name>
    <dbReference type="NCBI Taxonomy" id="391612"/>
    <lineage>
        <taxon>Bacteria</taxon>
        <taxon>Bacillati</taxon>
        <taxon>Cyanobacteriota</taxon>
        <taxon>Cyanophyceae</taxon>
        <taxon>Oscillatoriophycideae</taxon>
        <taxon>Chroococcales</taxon>
        <taxon>Aphanothecaceae</taxon>
        <taxon>Crocosphaera</taxon>
        <taxon>Crocosphaera chwakensis</taxon>
    </lineage>
</organism>
<name>A3IP03_9CHRO</name>
<protein>
    <recommendedName>
        <fullName evidence="3">DUF2949 domain-containing protein</fullName>
    </recommendedName>
</protein>
<sequence>MTNDLQTSLLEYLRHKLAIPADALKMAVKFTETSMGSLPMVLWQYGFIDLYQLDEVLDWIDNREINEVELSY</sequence>
<dbReference type="RefSeq" id="WP_008275125.1">
    <property type="nucleotide sequence ID" value="NZ_AAXW01000011.1"/>
</dbReference>